<evidence type="ECO:0000256" key="3">
    <source>
        <dbReference type="ARBA" id="ARBA00036002"/>
    </source>
</evidence>
<keyword evidence="10" id="KW-1185">Reference proteome</keyword>
<dbReference type="GO" id="GO:0047617">
    <property type="term" value="F:fatty acyl-CoA hydrolase activity"/>
    <property type="evidence" value="ECO:0007669"/>
    <property type="project" value="UniProtKB-EC"/>
</dbReference>
<evidence type="ECO:0000313" key="10">
    <source>
        <dbReference type="Proteomes" id="UP000031843"/>
    </source>
</evidence>
<evidence type="ECO:0000256" key="6">
    <source>
        <dbReference type="ARBA" id="ARBA00040062"/>
    </source>
</evidence>
<dbReference type="InterPro" id="IPR029069">
    <property type="entry name" value="HotDog_dom_sf"/>
</dbReference>
<dbReference type="KEGG" id="cbw:RR42_m4245"/>
<evidence type="ECO:0000256" key="2">
    <source>
        <dbReference type="ARBA" id="ARBA00035880"/>
    </source>
</evidence>
<dbReference type="Pfam" id="PF03061">
    <property type="entry name" value="4HBT"/>
    <property type="match status" value="1"/>
</dbReference>
<sequence length="145" mass="15518">MSTEQERLLLRDTIEAGFRQAAFVADVGIRLVDCGPGWCESELLVTPRHLQHGGIVHAGVQATIAEHTAGAAASTMLDTGRHVVTAEFKINLLRAARSDRLTCRADVLKSGRAIIVVEADVFASVHGEAVLVSRFNATMSVLDLA</sequence>
<dbReference type="SUPFAM" id="SSF54637">
    <property type="entry name" value="Thioesterase/thiol ester dehydrase-isomerase"/>
    <property type="match status" value="1"/>
</dbReference>
<dbReference type="PANTHER" id="PTHR43240:SF20">
    <property type="entry name" value="MEDIUM_LONG-CHAIN ACYL-COA THIOESTERASE YIGI"/>
    <property type="match status" value="1"/>
</dbReference>
<dbReference type="InterPro" id="IPR003736">
    <property type="entry name" value="PAAI_dom"/>
</dbReference>
<gene>
    <name evidence="9" type="ORF">RR42_m4245</name>
</gene>
<evidence type="ECO:0000256" key="4">
    <source>
        <dbReference type="ARBA" id="ARBA00038381"/>
    </source>
</evidence>
<evidence type="ECO:0000259" key="8">
    <source>
        <dbReference type="Pfam" id="PF03061"/>
    </source>
</evidence>
<dbReference type="STRING" id="68895.RR42_m4245"/>
<evidence type="ECO:0000256" key="1">
    <source>
        <dbReference type="ARBA" id="ARBA00022801"/>
    </source>
</evidence>
<reference evidence="9 10" key="1">
    <citation type="journal article" date="2015" name="Genome Announc.">
        <title>Complete Genome Sequence of Cupriavidus basilensis 4G11, Isolated from the Oak Ridge Field Research Center Site.</title>
        <authorList>
            <person name="Ray J."/>
            <person name="Waters R.J."/>
            <person name="Skerker J.M."/>
            <person name="Kuehl J.V."/>
            <person name="Price M.N."/>
            <person name="Huang J."/>
            <person name="Chakraborty R."/>
            <person name="Arkin A.P."/>
            <person name="Deutschbauer A."/>
        </authorList>
    </citation>
    <scope>NUCLEOTIDE SEQUENCE [LARGE SCALE GENOMIC DNA]</scope>
    <source>
        <strain evidence="9">4G11</strain>
    </source>
</reference>
<evidence type="ECO:0000256" key="5">
    <source>
        <dbReference type="ARBA" id="ARBA00038894"/>
    </source>
</evidence>
<dbReference type="EC" id="3.1.2.20" evidence="5"/>
<keyword evidence="1" id="KW-0378">Hydrolase</keyword>
<comment type="catalytic activity">
    <reaction evidence="7">
        <text>a medium-chain fatty acyl-CoA + H2O = a medium-chain fatty acid + CoA + H(+)</text>
        <dbReference type="Rhea" id="RHEA:68184"/>
        <dbReference type="ChEBI" id="CHEBI:15377"/>
        <dbReference type="ChEBI" id="CHEBI:15378"/>
        <dbReference type="ChEBI" id="CHEBI:57287"/>
        <dbReference type="ChEBI" id="CHEBI:59558"/>
        <dbReference type="ChEBI" id="CHEBI:90546"/>
    </reaction>
</comment>
<evidence type="ECO:0000256" key="7">
    <source>
        <dbReference type="ARBA" id="ARBA00048062"/>
    </source>
</evidence>
<proteinExistence type="inferred from homology"/>
<dbReference type="RefSeq" id="WP_043351064.1">
    <property type="nucleotide sequence ID" value="NZ_CP010536.1"/>
</dbReference>
<dbReference type="Gene3D" id="3.10.129.10">
    <property type="entry name" value="Hotdog Thioesterase"/>
    <property type="match status" value="1"/>
</dbReference>
<feature type="domain" description="Thioesterase" evidence="8">
    <location>
        <begin position="53"/>
        <end position="125"/>
    </location>
</feature>
<evidence type="ECO:0000313" key="9">
    <source>
        <dbReference type="EMBL" id="AJG21592.1"/>
    </source>
</evidence>
<dbReference type="CDD" id="cd03443">
    <property type="entry name" value="PaaI_thioesterase"/>
    <property type="match status" value="1"/>
</dbReference>
<organism evidence="9 10">
    <name type="scientific">Cupriavidus basilensis</name>
    <dbReference type="NCBI Taxonomy" id="68895"/>
    <lineage>
        <taxon>Bacteria</taxon>
        <taxon>Pseudomonadati</taxon>
        <taxon>Pseudomonadota</taxon>
        <taxon>Betaproteobacteria</taxon>
        <taxon>Burkholderiales</taxon>
        <taxon>Burkholderiaceae</taxon>
        <taxon>Cupriavidus</taxon>
    </lineage>
</organism>
<dbReference type="EMBL" id="CP010536">
    <property type="protein sequence ID" value="AJG21592.1"/>
    <property type="molecule type" value="Genomic_DNA"/>
</dbReference>
<dbReference type="NCBIfam" id="TIGR00369">
    <property type="entry name" value="unchar_dom_1"/>
    <property type="match status" value="1"/>
</dbReference>
<accession>A0A0C4Y846</accession>
<comment type="catalytic activity">
    <reaction evidence="3">
        <text>a long-chain fatty acyl-CoA + H2O = a long-chain fatty acid + CoA + H(+)</text>
        <dbReference type="Rhea" id="RHEA:67680"/>
        <dbReference type="ChEBI" id="CHEBI:15377"/>
        <dbReference type="ChEBI" id="CHEBI:15378"/>
        <dbReference type="ChEBI" id="CHEBI:57287"/>
        <dbReference type="ChEBI" id="CHEBI:57560"/>
        <dbReference type="ChEBI" id="CHEBI:83139"/>
    </reaction>
</comment>
<dbReference type="Proteomes" id="UP000031843">
    <property type="component" value="Chromosome main"/>
</dbReference>
<dbReference type="InterPro" id="IPR006683">
    <property type="entry name" value="Thioestr_dom"/>
</dbReference>
<name>A0A0C4Y846_9BURK</name>
<comment type="similarity">
    <text evidence="4">Belongs to the YigI thioesterase family.</text>
</comment>
<dbReference type="PANTHER" id="PTHR43240">
    <property type="entry name" value="1,4-DIHYDROXY-2-NAPHTHOYL-COA THIOESTERASE 1"/>
    <property type="match status" value="1"/>
</dbReference>
<protein>
    <recommendedName>
        <fullName evidence="6">Medium/long-chain acyl-CoA thioesterase YigI</fullName>
        <ecNumber evidence="5">3.1.2.20</ecNumber>
    </recommendedName>
</protein>
<dbReference type="OrthoDB" id="8525891at2"/>
<comment type="catalytic activity">
    <reaction evidence="2">
        <text>a fatty acyl-CoA + H2O = a fatty acid + CoA + H(+)</text>
        <dbReference type="Rhea" id="RHEA:16781"/>
        <dbReference type="ChEBI" id="CHEBI:15377"/>
        <dbReference type="ChEBI" id="CHEBI:15378"/>
        <dbReference type="ChEBI" id="CHEBI:28868"/>
        <dbReference type="ChEBI" id="CHEBI:57287"/>
        <dbReference type="ChEBI" id="CHEBI:77636"/>
        <dbReference type="EC" id="3.1.2.20"/>
    </reaction>
</comment>
<dbReference type="AlphaFoldDB" id="A0A0C4Y846"/>